<evidence type="ECO:0000256" key="1">
    <source>
        <dbReference type="SAM" id="MobiDB-lite"/>
    </source>
</evidence>
<dbReference type="Proteomes" id="UP000076154">
    <property type="component" value="Unassembled WGS sequence"/>
</dbReference>
<dbReference type="InParanoid" id="A0A369JEJ6"/>
<feature type="region of interest" description="Disordered" evidence="1">
    <location>
        <begin position="101"/>
        <end position="161"/>
    </location>
</feature>
<name>A0A369JEJ6_HYPMA</name>
<reference evidence="2" key="1">
    <citation type="submission" date="2018-04" db="EMBL/GenBank/DDBJ databases">
        <title>Whole genome sequencing of Hypsizygus marmoreus.</title>
        <authorList>
            <person name="Choi I.-G."/>
            <person name="Min B."/>
            <person name="Kim J.-G."/>
            <person name="Kim S."/>
            <person name="Oh Y.-L."/>
            <person name="Kong W.-S."/>
            <person name="Park H."/>
            <person name="Jeong J."/>
            <person name="Song E.-S."/>
        </authorList>
    </citation>
    <scope>NUCLEOTIDE SEQUENCE [LARGE SCALE GENOMIC DNA]</scope>
    <source>
        <strain evidence="2">51987-8</strain>
    </source>
</reference>
<sequence>MKMMLPRHPRAIDAGDRSMSPYTTLSTFAHHDRLIYGSQHCAGGKTTVLTTHDDRSSVPPPSHLLQHFEMMPETLTSCCEQHSRCRARCICTTPHRLDNAARSHVHKPCVSRHQQPARKRQRTYLPPREKKHDAIPESPSISATSGEEGTGAAERGYLRHS</sequence>
<dbReference type="AlphaFoldDB" id="A0A369JEJ6"/>
<feature type="compositionally biased region" description="Basic residues" evidence="1">
    <location>
        <begin position="103"/>
        <end position="122"/>
    </location>
</feature>
<keyword evidence="3" id="KW-1185">Reference proteome</keyword>
<comment type="caution">
    <text evidence="2">The sequence shown here is derived from an EMBL/GenBank/DDBJ whole genome shotgun (WGS) entry which is preliminary data.</text>
</comment>
<dbReference type="EMBL" id="LUEZ02000069">
    <property type="protein sequence ID" value="RDB20318.1"/>
    <property type="molecule type" value="Genomic_DNA"/>
</dbReference>
<gene>
    <name evidence="2" type="ORF">Hypma_012610</name>
</gene>
<evidence type="ECO:0000313" key="2">
    <source>
        <dbReference type="EMBL" id="RDB20318.1"/>
    </source>
</evidence>
<accession>A0A369JEJ6</accession>
<organism evidence="2 3">
    <name type="scientific">Hypsizygus marmoreus</name>
    <name type="common">White beech mushroom</name>
    <name type="synonym">Agaricus marmoreus</name>
    <dbReference type="NCBI Taxonomy" id="39966"/>
    <lineage>
        <taxon>Eukaryota</taxon>
        <taxon>Fungi</taxon>
        <taxon>Dikarya</taxon>
        <taxon>Basidiomycota</taxon>
        <taxon>Agaricomycotina</taxon>
        <taxon>Agaricomycetes</taxon>
        <taxon>Agaricomycetidae</taxon>
        <taxon>Agaricales</taxon>
        <taxon>Tricholomatineae</taxon>
        <taxon>Lyophyllaceae</taxon>
        <taxon>Hypsizygus</taxon>
    </lineage>
</organism>
<proteinExistence type="predicted"/>
<evidence type="ECO:0000313" key="3">
    <source>
        <dbReference type="Proteomes" id="UP000076154"/>
    </source>
</evidence>
<protein>
    <submittedName>
        <fullName evidence="2">Uncharacterized protein</fullName>
    </submittedName>
</protein>